<evidence type="ECO:0000256" key="6">
    <source>
        <dbReference type="ARBA" id="ARBA00023157"/>
    </source>
</evidence>
<evidence type="ECO:0000313" key="8">
    <source>
        <dbReference type="Proteomes" id="UP000694414"/>
    </source>
</evidence>
<dbReference type="GO" id="GO:0042056">
    <property type="term" value="F:chemoattractant activity"/>
    <property type="evidence" value="ECO:0007669"/>
    <property type="project" value="TreeGrafter"/>
</dbReference>
<dbReference type="GO" id="GO:0042742">
    <property type="term" value="P:defense response to bacterium"/>
    <property type="evidence" value="ECO:0007669"/>
    <property type="project" value="TreeGrafter"/>
</dbReference>
<protein>
    <recommendedName>
        <fullName evidence="9">Beta-defensin 109-like</fullName>
    </recommendedName>
</protein>
<dbReference type="Ensembl" id="ENSPSMT00000019564.1">
    <property type="protein sequence ID" value="ENSPSMP00000016826.1"/>
    <property type="gene ID" value="ENSPSMG00000012016.1"/>
</dbReference>
<dbReference type="GO" id="GO:0005615">
    <property type="term" value="C:extracellular space"/>
    <property type="evidence" value="ECO:0007669"/>
    <property type="project" value="TreeGrafter"/>
</dbReference>
<comment type="similarity">
    <text evidence="3">Belongs to the beta-defensin family.</text>
</comment>
<comment type="subcellular location">
    <subcellularLocation>
        <location evidence="2">Secreted</location>
    </subcellularLocation>
</comment>
<keyword evidence="6" id="KW-1015">Disulfide bond</keyword>
<reference evidence="7" key="2">
    <citation type="submission" date="2025-09" db="UniProtKB">
        <authorList>
            <consortium name="Ensembl"/>
        </authorList>
    </citation>
    <scope>IDENTIFICATION</scope>
</reference>
<keyword evidence="5" id="KW-0732">Signal</keyword>
<evidence type="ECO:0000256" key="3">
    <source>
        <dbReference type="ARBA" id="ARBA00007371"/>
    </source>
</evidence>
<reference evidence="7" key="1">
    <citation type="submission" date="2025-08" db="UniProtKB">
        <authorList>
            <consortium name="Ensembl"/>
        </authorList>
    </citation>
    <scope>IDENTIFICATION</scope>
</reference>
<organism evidence="7 8">
    <name type="scientific">Prolemur simus</name>
    <name type="common">Greater bamboo lemur</name>
    <name type="synonym">Hapalemur simus</name>
    <dbReference type="NCBI Taxonomy" id="1328070"/>
    <lineage>
        <taxon>Eukaryota</taxon>
        <taxon>Metazoa</taxon>
        <taxon>Chordata</taxon>
        <taxon>Craniata</taxon>
        <taxon>Vertebrata</taxon>
        <taxon>Euteleostomi</taxon>
        <taxon>Mammalia</taxon>
        <taxon>Eutheria</taxon>
        <taxon>Euarchontoglires</taxon>
        <taxon>Primates</taxon>
        <taxon>Strepsirrhini</taxon>
        <taxon>Lemuriformes</taxon>
        <taxon>Lemuridae</taxon>
        <taxon>Prolemur</taxon>
    </lineage>
</organism>
<sequence length="91" mass="10594">MKKLVYLGHTFFPSLFVLFDIYQIRSGMASSEGHCLNLSGICRRNICKISEDEVGGCRRRWKCCRAWWVLLPIPTPVVFSEYEEPLKPKLK</sequence>
<dbReference type="GO" id="GO:0060326">
    <property type="term" value="P:cell chemotaxis"/>
    <property type="evidence" value="ECO:0007669"/>
    <property type="project" value="TreeGrafter"/>
</dbReference>
<dbReference type="GO" id="GO:0031731">
    <property type="term" value="F:CCR6 chemokine receptor binding"/>
    <property type="evidence" value="ECO:0007669"/>
    <property type="project" value="TreeGrafter"/>
</dbReference>
<dbReference type="Proteomes" id="UP000694414">
    <property type="component" value="Unplaced"/>
</dbReference>
<evidence type="ECO:0000256" key="4">
    <source>
        <dbReference type="ARBA" id="ARBA00022525"/>
    </source>
</evidence>
<proteinExistence type="inferred from homology"/>
<evidence type="ECO:0000256" key="2">
    <source>
        <dbReference type="ARBA" id="ARBA00004613"/>
    </source>
</evidence>
<dbReference type="AlphaFoldDB" id="A0A8C8ZKN8"/>
<evidence type="ECO:0008006" key="9">
    <source>
        <dbReference type="Google" id="ProtNLM"/>
    </source>
</evidence>
<name>A0A8C8ZKN8_PROSS</name>
<evidence type="ECO:0000256" key="5">
    <source>
        <dbReference type="ARBA" id="ARBA00022729"/>
    </source>
</evidence>
<keyword evidence="8" id="KW-1185">Reference proteome</keyword>
<dbReference type="PANTHER" id="PTHR20515:SF3">
    <property type="entry name" value="BETA-DEFENSIN 109B-RELATED"/>
    <property type="match status" value="1"/>
</dbReference>
<accession>A0A8C8ZKN8</accession>
<keyword evidence="4" id="KW-0964">Secreted</keyword>
<evidence type="ECO:0000256" key="1">
    <source>
        <dbReference type="ARBA" id="ARBA00002878"/>
    </source>
</evidence>
<dbReference type="PANTHER" id="PTHR20515">
    <property type="entry name" value="BETA-DEFENSIN"/>
    <property type="match status" value="1"/>
</dbReference>
<dbReference type="GeneTree" id="ENSGT01150000287012"/>
<evidence type="ECO:0000313" key="7">
    <source>
        <dbReference type="Ensembl" id="ENSPSMP00000016826.1"/>
    </source>
</evidence>
<comment type="function">
    <text evidence="1">Has antibacterial activity.</text>
</comment>